<evidence type="ECO:0000313" key="2">
    <source>
        <dbReference type="Proteomes" id="UP000078046"/>
    </source>
</evidence>
<reference evidence="1 2" key="1">
    <citation type="submission" date="2016-04" db="EMBL/GenBank/DDBJ databases">
        <title>The genome of Intoshia linei affirms orthonectids as highly simplified spiralians.</title>
        <authorList>
            <person name="Mikhailov K.V."/>
            <person name="Slusarev G.S."/>
            <person name="Nikitin M.A."/>
            <person name="Logacheva M.D."/>
            <person name="Penin A."/>
            <person name="Aleoshin V."/>
            <person name="Panchin Y.V."/>
        </authorList>
    </citation>
    <scope>NUCLEOTIDE SEQUENCE [LARGE SCALE GENOMIC DNA]</scope>
    <source>
        <strain evidence="1">Intl2013</strain>
        <tissue evidence="1">Whole animal</tissue>
    </source>
</reference>
<accession>A0A177AYH0</accession>
<dbReference type="EMBL" id="LWCA01000750">
    <property type="protein sequence ID" value="OAF67077.1"/>
    <property type="molecule type" value="Genomic_DNA"/>
</dbReference>
<dbReference type="SUPFAM" id="SSF50630">
    <property type="entry name" value="Acid proteases"/>
    <property type="match status" value="1"/>
</dbReference>
<comment type="caution">
    <text evidence="1">The sequence shown here is derived from an EMBL/GenBank/DDBJ whole genome shotgun (WGS) entry which is preliminary data.</text>
</comment>
<dbReference type="Proteomes" id="UP000078046">
    <property type="component" value="Unassembled WGS sequence"/>
</dbReference>
<name>A0A177AYH0_9BILA</name>
<proteinExistence type="predicted"/>
<organism evidence="1 2">
    <name type="scientific">Intoshia linei</name>
    <dbReference type="NCBI Taxonomy" id="1819745"/>
    <lineage>
        <taxon>Eukaryota</taxon>
        <taxon>Metazoa</taxon>
        <taxon>Spiralia</taxon>
        <taxon>Lophotrochozoa</taxon>
        <taxon>Mesozoa</taxon>
        <taxon>Orthonectida</taxon>
        <taxon>Rhopaluridae</taxon>
        <taxon>Intoshia</taxon>
    </lineage>
</organism>
<protein>
    <recommendedName>
        <fullName evidence="3">CCHC-type domain-containing protein</fullName>
    </recommendedName>
</protein>
<evidence type="ECO:0008006" key="3">
    <source>
        <dbReference type="Google" id="ProtNLM"/>
    </source>
</evidence>
<dbReference type="InterPro" id="IPR021109">
    <property type="entry name" value="Peptidase_aspartic_dom_sf"/>
</dbReference>
<dbReference type="AlphaFoldDB" id="A0A177AYH0"/>
<keyword evidence="2" id="KW-1185">Reference proteome</keyword>
<sequence>MQKKYLTIEEVSQDLDKTASISLLPPDNNGQLTHVEEMDEHNLAKRMDIFIDDVAEELEVSYIKQPKRSLRLTNFMKKIKILWRIGITDKSIVEAVNELFKLSYTPPARRFIRKVKLLVRVAFKEQTNIDDLIIQFVLEALKIENLSIFTSIVHLSTSIDKLADLLNIKTPIVKNVKIPNLASKYQIPQRYNVNAKSNYYSNNNNYKLYCDNKYNKEHIDPTCNKCGAKGHNEKFCNSNNNEYSLFYTKATINGKLMSCLIDTGSVASFLPNNFMPNKPTSSKYFSVTGSKL</sequence>
<gene>
    <name evidence="1" type="ORF">A3Q56_05198</name>
</gene>
<evidence type="ECO:0000313" key="1">
    <source>
        <dbReference type="EMBL" id="OAF67077.1"/>
    </source>
</evidence>